<organism evidence="2">
    <name type="scientific">Arion vulgaris</name>
    <dbReference type="NCBI Taxonomy" id="1028688"/>
    <lineage>
        <taxon>Eukaryota</taxon>
        <taxon>Metazoa</taxon>
        <taxon>Spiralia</taxon>
        <taxon>Lophotrochozoa</taxon>
        <taxon>Mollusca</taxon>
        <taxon>Gastropoda</taxon>
        <taxon>Heterobranchia</taxon>
        <taxon>Euthyneura</taxon>
        <taxon>Panpulmonata</taxon>
        <taxon>Eupulmonata</taxon>
        <taxon>Stylommatophora</taxon>
        <taxon>Helicina</taxon>
        <taxon>Arionoidea</taxon>
        <taxon>Arionidae</taxon>
        <taxon>Arion</taxon>
    </lineage>
</organism>
<dbReference type="EMBL" id="HACG01009221">
    <property type="protein sequence ID" value="CEK56086.1"/>
    <property type="molecule type" value="Transcribed_RNA"/>
</dbReference>
<dbReference type="AlphaFoldDB" id="A0A0B6YJU4"/>
<name>A0A0B6YJU4_9EUPU</name>
<proteinExistence type="predicted"/>
<feature type="non-terminal residue" evidence="2">
    <location>
        <position position="1"/>
    </location>
</feature>
<evidence type="ECO:0000256" key="1">
    <source>
        <dbReference type="SAM" id="MobiDB-lite"/>
    </source>
</evidence>
<feature type="compositionally biased region" description="Polar residues" evidence="1">
    <location>
        <begin position="23"/>
        <end position="44"/>
    </location>
</feature>
<feature type="non-terminal residue" evidence="2">
    <location>
        <position position="97"/>
    </location>
</feature>
<accession>A0A0B6YJU4</accession>
<feature type="region of interest" description="Disordered" evidence="1">
    <location>
        <begin position="23"/>
        <end position="64"/>
    </location>
</feature>
<evidence type="ECO:0000313" key="2">
    <source>
        <dbReference type="EMBL" id="CEK56086.1"/>
    </source>
</evidence>
<gene>
    <name evidence="2" type="primary">ORF26764</name>
</gene>
<feature type="compositionally biased region" description="Basic and acidic residues" evidence="1">
    <location>
        <begin position="49"/>
        <end position="58"/>
    </location>
</feature>
<reference evidence="2" key="1">
    <citation type="submission" date="2014-12" db="EMBL/GenBank/DDBJ databases">
        <title>Insight into the proteome of Arion vulgaris.</title>
        <authorList>
            <person name="Aradska J."/>
            <person name="Bulat T."/>
            <person name="Smidak R."/>
            <person name="Sarate P."/>
            <person name="Gangsoo J."/>
            <person name="Sialana F."/>
            <person name="Bilban M."/>
            <person name="Lubec G."/>
        </authorList>
    </citation>
    <scope>NUCLEOTIDE SEQUENCE</scope>
    <source>
        <tissue evidence="2">Skin</tissue>
    </source>
</reference>
<sequence length="97" mass="10607">HDYAVCEESCTDCACKKYWQSEGYSSQGDTRSHASIFSHSQHPHLQQHGLDHNSHDQIHPASQLTSLSQVALGVHSGHAQLADVSSLSSPTHDSRSM</sequence>
<protein>
    <submittedName>
        <fullName evidence="2">Uncharacterized protein</fullName>
    </submittedName>
</protein>